<organism evidence="2 3">
    <name type="scientific">Aequorivita aquimaris</name>
    <dbReference type="NCBI Taxonomy" id="1548749"/>
    <lineage>
        <taxon>Bacteria</taxon>
        <taxon>Pseudomonadati</taxon>
        <taxon>Bacteroidota</taxon>
        <taxon>Flavobacteriia</taxon>
        <taxon>Flavobacteriales</taxon>
        <taxon>Flavobacteriaceae</taxon>
        <taxon>Aequorivita</taxon>
    </lineage>
</organism>
<evidence type="ECO:0000256" key="1">
    <source>
        <dbReference type="PROSITE-ProRule" id="PRU00742"/>
    </source>
</evidence>
<dbReference type="Gene3D" id="3.40.800.10">
    <property type="entry name" value="Ureohydrolase domain"/>
    <property type="match status" value="1"/>
</dbReference>
<reference evidence="3" key="1">
    <citation type="submission" date="2014-10" db="EMBL/GenBank/DDBJ databases">
        <title>Genome sequencing of Vitellibacter sp. D-24.</title>
        <authorList>
            <person name="Thevarajoo S."/>
            <person name="Selvaratnam C."/>
            <person name="Goh K.M."/>
            <person name="Chong C.S."/>
        </authorList>
    </citation>
    <scope>NUCLEOTIDE SEQUENCE [LARGE SCALE GENOMIC DNA]</scope>
    <source>
        <strain evidence="3">D-24</strain>
    </source>
</reference>
<keyword evidence="3" id="KW-1185">Reference proteome</keyword>
<dbReference type="AlphaFoldDB" id="A0A137REW1"/>
<dbReference type="InterPro" id="IPR023696">
    <property type="entry name" value="Ureohydrolase_dom_sf"/>
</dbReference>
<dbReference type="RefSeq" id="WP_062623061.1">
    <property type="nucleotide sequence ID" value="NZ_JRWG01000012.1"/>
</dbReference>
<dbReference type="GO" id="GO:0046872">
    <property type="term" value="F:metal ion binding"/>
    <property type="evidence" value="ECO:0007669"/>
    <property type="project" value="InterPro"/>
</dbReference>
<dbReference type="STRING" id="1548749.LS48_13700"/>
<evidence type="ECO:0000313" key="2">
    <source>
        <dbReference type="EMBL" id="KXN98034.1"/>
    </source>
</evidence>
<name>A0A137REW1_9FLAO</name>
<dbReference type="OrthoDB" id="931936at2"/>
<reference evidence="2 3" key="2">
    <citation type="journal article" date="2016" name="Int. J. Syst. Evol. Microbiol.">
        <title>Vitellibacter aquimaris sp. nov., a marine bacterium isolated from seawater.</title>
        <authorList>
            <person name="Thevarajoo S."/>
            <person name="Selvaratnam C."/>
            <person name="Goh K.M."/>
            <person name="Hong K.W."/>
            <person name="Chan X.Y."/>
            <person name="Chan K.G."/>
            <person name="Chong C.S."/>
        </authorList>
    </citation>
    <scope>NUCLEOTIDE SEQUENCE [LARGE SCALE GENOMIC DNA]</scope>
    <source>
        <strain evidence="2 3">D-24</strain>
    </source>
</reference>
<gene>
    <name evidence="2" type="ORF">LS48_13700</name>
</gene>
<comment type="similarity">
    <text evidence="1">Belongs to the arginase family.</text>
</comment>
<protein>
    <submittedName>
        <fullName evidence="2">Arginase</fullName>
    </submittedName>
</protein>
<dbReference type="SUPFAM" id="SSF52768">
    <property type="entry name" value="Arginase/deacetylase"/>
    <property type="match status" value="1"/>
</dbReference>
<dbReference type="EMBL" id="JRWG01000012">
    <property type="protein sequence ID" value="KXN98034.1"/>
    <property type="molecule type" value="Genomic_DNA"/>
</dbReference>
<accession>A0A137REW1</accession>
<dbReference type="PROSITE" id="PS51409">
    <property type="entry name" value="ARGINASE_2"/>
    <property type="match status" value="1"/>
</dbReference>
<dbReference type="PATRIC" id="fig|1548749.3.peg.2862"/>
<dbReference type="GO" id="GO:0016813">
    <property type="term" value="F:hydrolase activity, acting on carbon-nitrogen (but not peptide) bonds, in linear amidines"/>
    <property type="evidence" value="ECO:0007669"/>
    <property type="project" value="UniProtKB-ARBA"/>
</dbReference>
<dbReference type="Proteomes" id="UP000070138">
    <property type="component" value="Unassembled WGS sequence"/>
</dbReference>
<comment type="caution">
    <text evidence="2">The sequence shown here is derived from an EMBL/GenBank/DDBJ whole genome shotgun (WGS) entry which is preliminary data.</text>
</comment>
<dbReference type="CDD" id="cd09988">
    <property type="entry name" value="Formimidoylglutamase"/>
    <property type="match status" value="1"/>
</dbReference>
<proteinExistence type="inferred from homology"/>
<dbReference type="Pfam" id="PF00491">
    <property type="entry name" value="Arginase"/>
    <property type="match status" value="1"/>
</dbReference>
<evidence type="ECO:0000313" key="3">
    <source>
        <dbReference type="Proteomes" id="UP000070138"/>
    </source>
</evidence>
<dbReference type="InterPro" id="IPR006035">
    <property type="entry name" value="Ureohydrolase"/>
</dbReference>
<sequence length="387" mass="43889">MIEFLTPVSKKVLAHREILPPGTLGKQITAHSKTGELPNLKAVKFAILGIKENRADENFIGGKISFDPYRKALYSLYPGNWNYNIIDLGDIERGETAEDTRFAAKEVIAALLQKNIVPLVLGGSQDLAFAQYRAYDGLEGMVNVVNVDNRFDLGNAELPISNKSYVGKMVVEQPYNLFNYSVLGYQSFFNAPQEIALMDKLFFDAYRLGEVCTDITVVEPIMRDADMVTLDVSAIKSAELSYKNNDSPNGFDGREICAISRYAGISNKVKSFGVYELSDSIESKSGAMLVAQIFWYFIEGYNFRVEDDDFDNENLFTTYKVPIEDEVLEFKKSNKTERWWIVLPFLSNVNNKLKRRTLLPCTYGEYLGACNQEIPERWLKARHKNEV</sequence>